<keyword evidence="8" id="KW-0813">Transport</keyword>
<dbReference type="GO" id="GO:0046872">
    <property type="term" value="F:metal ion binding"/>
    <property type="evidence" value="ECO:0007669"/>
    <property type="project" value="UniProtKB-KW"/>
</dbReference>
<feature type="transmembrane region" description="Helical" evidence="8">
    <location>
        <begin position="67"/>
        <end position="85"/>
    </location>
</feature>
<comment type="subcellular location">
    <subcellularLocation>
        <location evidence="1 8">Cell membrane</location>
        <topology evidence="1 8">Multi-pass membrane protein</topology>
    </subcellularLocation>
</comment>
<protein>
    <recommendedName>
        <fullName evidence="8">Fluoride-specific ion channel FluC</fullName>
    </recommendedName>
</protein>
<dbReference type="GO" id="GO:0062054">
    <property type="term" value="F:fluoride channel activity"/>
    <property type="evidence" value="ECO:0007669"/>
    <property type="project" value="UniProtKB-UniRule"/>
</dbReference>
<keyword evidence="8" id="KW-0406">Ion transport</keyword>
<dbReference type="GO" id="GO:0005886">
    <property type="term" value="C:plasma membrane"/>
    <property type="evidence" value="ECO:0007669"/>
    <property type="project" value="UniProtKB-SubCell"/>
</dbReference>
<dbReference type="STRING" id="1505907.TEU_09380"/>
<keyword evidence="8" id="KW-0915">Sodium</keyword>
<dbReference type="AlphaFoldDB" id="A0A097QVM7"/>
<organism evidence="9 10">
    <name type="scientific">Thermococcus eurythermalis</name>
    <dbReference type="NCBI Taxonomy" id="1505907"/>
    <lineage>
        <taxon>Archaea</taxon>
        <taxon>Methanobacteriati</taxon>
        <taxon>Methanobacteriota</taxon>
        <taxon>Thermococci</taxon>
        <taxon>Thermococcales</taxon>
        <taxon>Thermococcaceae</taxon>
        <taxon>Thermococcus</taxon>
    </lineage>
</organism>
<accession>A0A097QVM7</accession>
<dbReference type="RefSeq" id="WP_050003490.1">
    <property type="nucleotide sequence ID" value="NZ_CP008887.1"/>
</dbReference>
<reference evidence="9 10" key="1">
    <citation type="journal article" date="2015" name="Int. J. Syst. Evol. Microbiol.">
        <title>Thermococcus eurythermalis sp. nov., a conditional piezophilic hyperthermophilic archaeon with a wide temperature range isolated from an oil-immersed chimney in the Guaymas Basin.</title>
        <authorList>
            <person name="Zhao W."/>
            <person name="Zeng X."/>
            <person name="Xiao X."/>
        </authorList>
    </citation>
    <scope>NUCLEOTIDE SEQUENCE [LARGE SCALE GENOMIC DNA]</scope>
    <source>
        <strain evidence="9 10">A501</strain>
    </source>
</reference>
<keyword evidence="10" id="KW-1185">Reference proteome</keyword>
<dbReference type="KEGG" id="teu:TEU_09380"/>
<comment type="similarity">
    <text evidence="6 8">Belongs to the fluoride channel Fluc/FEX (TC 1.A.43) family.</text>
</comment>
<feature type="binding site" evidence="8">
    <location>
        <position position="78"/>
    </location>
    <ligand>
        <name>Na(+)</name>
        <dbReference type="ChEBI" id="CHEBI:29101"/>
        <note>structural</note>
    </ligand>
</feature>
<evidence type="ECO:0000313" key="9">
    <source>
        <dbReference type="EMBL" id="AIU70522.1"/>
    </source>
</evidence>
<sequence>MNPKIATAVMLGGALGALARFYISGLLPVYKDFPVGTLLVNSMASLILGYLYGLLFWGVDVPADWRAFFGTGFCGALSTFSTFSYETFSLLREREYIIAGLNVLANVFVTISLVFIGFILARR</sequence>
<keyword evidence="8" id="KW-0407">Ion channel</keyword>
<evidence type="ECO:0000256" key="1">
    <source>
        <dbReference type="ARBA" id="ARBA00004651"/>
    </source>
</evidence>
<dbReference type="EMBL" id="CP008887">
    <property type="protein sequence ID" value="AIU70522.1"/>
    <property type="molecule type" value="Genomic_DNA"/>
</dbReference>
<keyword evidence="8" id="KW-0479">Metal-binding</keyword>
<dbReference type="GO" id="GO:0140114">
    <property type="term" value="P:cellular detoxification of fluoride"/>
    <property type="evidence" value="ECO:0007669"/>
    <property type="project" value="UniProtKB-UniRule"/>
</dbReference>
<keyword evidence="4 8" id="KW-1133">Transmembrane helix</keyword>
<dbReference type="OrthoDB" id="253428at2157"/>
<dbReference type="NCBIfam" id="TIGR00494">
    <property type="entry name" value="crcB"/>
    <property type="match status" value="1"/>
</dbReference>
<dbReference type="Proteomes" id="UP000029980">
    <property type="component" value="Chromosome"/>
</dbReference>
<comment type="catalytic activity">
    <reaction evidence="7">
        <text>fluoride(in) = fluoride(out)</text>
        <dbReference type="Rhea" id="RHEA:76159"/>
        <dbReference type="ChEBI" id="CHEBI:17051"/>
    </reaction>
    <physiologicalReaction direction="left-to-right" evidence="7">
        <dbReference type="Rhea" id="RHEA:76160"/>
    </physiologicalReaction>
</comment>
<comment type="activity regulation">
    <text evidence="8">Na(+) is not transported, but it plays an essential structural role and its presence is essential for fluoride channel function.</text>
</comment>
<keyword evidence="3 8" id="KW-0812">Transmembrane</keyword>
<feature type="transmembrane region" description="Helical" evidence="8">
    <location>
        <begin position="35"/>
        <end position="55"/>
    </location>
</feature>
<name>A0A097QVM7_9EURY</name>
<evidence type="ECO:0000256" key="5">
    <source>
        <dbReference type="ARBA" id="ARBA00023136"/>
    </source>
</evidence>
<evidence type="ECO:0000256" key="6">
    <source>
        <dbReference type="ARBA" id="ARBA00035120"/>
    </source>
</evidence>
<dbReference type="HOGENOM" id="CLU_114342_3_0_2"/>
<dbReference type="PANTHER" id="PTHR28259:SF1">
    <property type="entry name" value="FLUORIDE EXPORT PROTEIN 1-RELATED"/>
    <property type="match status" value="1"/>
</dbReference>
<evidence type="ECO:0000256" key="4">
    <source>
        <dbReference type="ARBA" id="ARBA00022989"/>
    </source>
</evidence>
<evidence type="ECO:0000256" key="2">
    <source>
        <dbReference type="ARBA" id="ARBA00022475"/>
    </source>
</evidence>
<keyword evidence="5 8" id="KW-0472">Membrane</keyword>
<dbReference type="HAMAP" id="MF_00454">
    <property type="entry name" value="FluC"/>
    <property type="match status" value="1"/>
</dbReference>
<keyword evidence="2 8" id="KW-1003">Cell membrane</keyword>
<feature type="transmembrane region" description="Helical" evidence="8">
    <location>
        <begin position="97"/>
        <end position="121"/>
    </location>
</feature>
<feature type="binding site" evidence="8">
    <location>
        <position position="75"/>
    </location>
    <ligand>
        <name>Na(+)</name>
        <dbReference type="ChEBI" id="CHEBI:29101"/>
        <note>structural</note>
    </ligand>
</feature>
<evidence type="ECO:0000256" key="7">
    <source>
        <dbReference type="ARBA" id="ARBA00035585"/>
    </source>
</evidence>
<dbReference type="GeneID" id="25153642"/>
<comment type="function">
    <text evidence="8">Fluoride-specific ion channel. Important for reducing fluoride concentration in the cell, thus reducing its toxicity.</text>
</comment>
<gene>
    <name evidence="8" type="primary">fluC</name>
    <name evidence="8" type="synonym">crcB</name>
    <name evidence="9" type="ORF">TEU_09380</name>
</gene>
<dbReference type="Pfam" id="PF02537">
    <property type="entry name" value="CRCB"/>
    <property type="match status" value="1"/>
</dbReference>
<dbReference type="PANTHER" id="PTHR28259">
    <property type="entry name" value="FLUORIDE EXPORT PROTEIN 1-RELATED"/>
    <property type="match status" value="1"/>
</dbReference>
<evidence type="ECO:0000256" key="3">
    <source>
        <dbReference type="ARBA" id="ARBA00022692"/>
    </source>
</evidence>
<dbReference type="InterPro" id="IPR003691">
    <property type="entry name" value="FluC"/>
</dbReference>
<proteinExistence type="inferred from homology"/>
<evidence type="ECO:0000256" key="8">
    <source>
        <dbReference type="HAMAP-Rule" id="MF_00454"/>
    </source>
</evidence>
<evidence type="ECO:0000313" key="10">
    <source>
        <dbReference type="Proteomes" id="UP000029980"/>
    </source>
</evidence>